<organism evidence="2 3">
    <name type="scientific">Spirilliplanes yamanashiensis</name>
    <dbReference type="NCBI Taxonomy" id="42233"/>
    <lineage>
        <taxon>Bacteria</taxon>
        <taxon>Bacillati</taxon>
        <taxon>Actinomycetota</taxon>
        <taxon>Actinomycetes</taxon>
        <taxon>Micromonosporales</taxon>
        <taxon>Micromonosporaceae</taxon>
        <taxon>Spirilliplanes</taxon>
    </lineage>
</organism>
<evidence type="ECO:0000256" key="1">
    <source>
        <dbReference type="SAM" id="Phobius"/>
    </source>
</evidence>
<evidence type="ECO:0008006" key="4">
    <source>
        <dbReference type="Google" id="ProtNLM"/>
    </source>
</evidence>
<reference evidence="2" key="1">
    <citation type="submission" date="2021-01" db="EMBL/GenBank/DDBJ databases">
        <title>Whole genome shotgun sequence of Spirilliplanes yamanashiensis NBRC 15828.</title>
        <authorList>
            <person name="Komaki H."/>
            <person name="Tamura T."/>
        </authorList>
    </citation>
    <scope>NUCLEOTIDE SEQUENCE</scope>
    <source>
        <strain evidence="2">NBRC 15828</strain>
    </source>
</reference>
<sequence length="301" mass="31091">MSSAKTRRPAPARRPFGNHTVLAVVIAAVAAVAIGVAAIVWFAGRAEEGPGGEAAVDLAHVHGLGINPANGLLYAAAHTGLYQLPTAAAATRVGTGEQDTMGFTVVGPNHFLASGHPASHAGGPAHLGLLESTDGGVSWRELSLRGGADFHALRYRHGLVYGYNSTTGELLVSADKTTWETRSTTPLRDFAVDPADADGLLATTEQGLARSADGGRTWTATGEPALLLDWTATGALWAVAVDGTVRHSTDSARAWSTRGSVPGTATAFAADGENLYVAVADRGVLHSSDGGQKWTQLYPRP</sequence>
<evidence type="ECO:0000313" key="2">
    <source>
        <dbReference type="EMBL" id="GIJ06641.1"/>
    </source>
</evidence>
<dbReference type="AlphaFoldDB" id="A0A8J4DM39"/>
<dbReference type="InterPro" id="IPR054817">
    <property type="entry name" value="Glycosyl_F510_1955-like"/>
</dbReference>
<dbReference type="EMBL" id="BOOY01000043">
    <property type="protein sequence ID" value="GIJ06641.1"/>
    <property type="molecule type" value="Genomic_DNA"/>
</dbReference>
<dbReference type="InterPro" id="IPR015943">
    <property type="entry name" value="WD40/YVTN_repeat-like_dom_sf"/>
</dbReference>
<evidence type="ECO:0000313" key="3">
    <source>
        <dbReference type="Proteomes" id="UP000652013"/>
    </source>
</evidence>
<name>A0A8J4DM39_9ACTN</name>
<accession>A0A8J4DM39</accession>
<comment type="caution">
    <text evidence="2">The sequence shown here is derived from an EMBL/GenBank/DDBJ whole genome shotgun (WGS) entry which is preliminary data.</text>
</comment>
<keyword evidence="3" id="KW-1185">Reference proteome</keyword>
<dbReference type="Gene3D" id="2.130.10.10">
    <property type="entry name" value="YVTN repeat-like/Quinoprotein amine dehydrogenase"/>
    <property type="match status" value="2"/>
</dbReference>
<gene>
    <name evidence="2" type="ORF">Sya03_59930</name>
</gene>
<proteinExistence type="predicted"/>
<keyword evidence="1" id="KW-1133">Transmembrane helix</keyword>
<dbReference type="Proteomes" id="UP000652013">
    <property type="component" value="Unassembled WGS sequence"/>
</dbReference>
<dbReference type="SUPFAM" id="SSF110296">
    <property type="entry name" value="Oligoxyloglucan reducing end-specific cellobiohydrolase"/>
    <property type="match status" value="1"/>
</dbReference>
<keyword evidence="1" id="KW-0812">Transmembrane</keyword>
<protein>
    <recommendedName>
        <fullName evidence="4">Exo-alpha-sialidase</fullName>
    </recommendedName>
</protein>
<dbReference type="NCBIfam" id="NF045728">
    <property type="entry name" value="glycosyl_F510_1955"/>
    <property type="match status" value="1"/>
</dbReference>
<feature type="transmembrane region" description="Helical" evidence="1">
    <location>
        <begin position="21"/>
        <end position="43"/>
    </location>
</feature>
<keyword evidence="1" id="KW-0472">Membrane</keyword>